<dbReference type="PRINTS" id="PR00449">
    <property type="entry name" value="RASTRNSFRMNG"/>
</dbReference>
<dbReference type="PANTHER" id="PTHR47979">
    <property type="entry name" value="DRAB11-RELATED"/>
    <property type="match status" value="1"/>
</dbReference>
<keyword evidence="9" id="KW-1185">Reference proteome</keyword>
<dbReference type="PROSITE" id="PS51419">
    <property type="entry name" value="RAB"/>
    <property type="match status" value="1"/>
</dbReference>
<protein>
    <submittedName>
        <fullName evidence="8">Uncharacterized protein</fullName>
    </submittedName>
</protein>
<evidence type="ECO:0000256" key="5">
    <source>
        <dbReference type="ARBA" id="ARBA00023136"/>
    </source>
</evidence>
<dbReference type="VEuPathDB" id="FungiDB:PHYBLDRAFT_154221"/>
<dbReference type="RefSeq" id="XP_018298293.1">
    <property type="nucleotide sequence ID" value="XM_018433308.1"/>
</dbReference>
<comment type="subcellular location">
    <subcellularLocation>
        <location evidence="1">Membrane</location>
        <topology evidence="1">Lipid-anchor</topology>
    </subcellularLocation>
</comment>
<dbReference type="PROSITE" id="PS51421">
    <property type="entry name" value="RAS"/>
    <property type="match status" value="1"/>
</dbReference>
<dbReference type="EMBL" id="KV440972">
    <property type="protein sequence ID" value="OAD80253.1"/>
    <property type="molecule type" value="Genomic_DNA"/>
</dbReference>
<evidence type="ECO:0000313" key="9">
    <source>
        <dbReference type="Proteomes" id="UP000077315"/>
    </source>
</evidence>
<reference evidence="9" key="1">
    <citation type="submission" date="2015-06" db="EMBL/GenBank/DDBJ databases">
        <title>Expansion of signal transduction pathways in fungi by whole-genome duplication.</title>
        <authorList>
            <consortium name="DOE Joint Genome Institute"/>
            <person name="Corrochano L.M."/>
            <person name="Kuo A."/>
            <person name="Marcet-Houben M."/>
            <person name="Polaino S."/>
            <person name="Salamov A."/>
            <person name="Villalobos J.M."/>
            <person name="Alvarez M.I."/>
            <person name="Avalos J."/>
            <person name="Benito E.P."/>
            <person name="Benoit I."/>
            <person name="Burger G."/>
            <person name="Camino L.P."/>
            <person name="Canovas D."/>
            <person name="Cerda-Olmedo E."/>
            <person name="Cheng J.-F."/>
            <person name="Dominguez A."/>
            <person name="Elias M."/>
            <person name="Eslava A.P."/>
            <person name="Glaser F."/>
            <person name="Grimwood J."/>
            <person name="Gutierrez G."/>
            <person name="Heitman J."/>
            <person name="Henrissat B."/>
            <person name="Iturriaga E.A."/>
            <person name="Lang B.F."/>
            <person name="Lavin J.L."/>
            <person name="Lee S."/>
            <person name="Li W."/>
            <person name="Lindquist E."/>
            <person name="Lopez-Garcia S."/>
            <person name="Luque E.M."/>
            <person name="Marcos A.T."/>
            <person name="Martin J."/>
            <person name="McCluskey K."/>
            <person name="Medina H.R."/>
            <person name="Miralles-Duran A."/>
            <person name="Miyazaki A."/>
            <person name="Munoz-Torres E."/>
            <person name="Oguiza J.A."/>
            <person name="Ohm R."/>
            <person name="Olmedo M."/>
            <person name="Orejas M."/>
            <person name="Ortiz-Castellanos L."/>
            <person name="Pisabarro A.G."/>
            <person name="Rodriguez-Romero J."/>
            <person name="Ruiz-Herrera J."/>
            <person name="Ruiz-Vazquez R."/>
            <person name="Sanz C."/>
            <person name="Schackwitz W."/>
            <person name="Schmutz J."/>
            <person name="Shahriari M."/>
            <person name="Shelest E."/>
            <person name="Silva-Franco F."/>
            <person name="Soanes D."/>
            <person name="Syed K."/>
            <person name="Tagua V.G."/>
            <person name="Talbot N.J."/>
            <person name="Thon M."/>
            <person name="De vries R.P."/>
            <person name="Wiebenga A."/>
            <person name="Yadav J.S."/>
            <person name="Braun E.L."/>
            <person name="Baker S."/>
            <person name="Garre V."/>
            <person name="Horwitz B."/>
            <person name="Torres-Martinez S."/>
            <person name="Idnurm A."/>
            <person name="Herrera-Estrella A."/>
            <person name="Gabaldon T."/>
            <person name="Grigoriev I.V."/>
        </authorList>
    </citation>
    <scope>NUCLEOTIDE SEQUENCE [LARGE SCALE GENOMIC DNA]</scope>
    <source>
        <strain evidence="9">NRRL 1555(-)</strain>
    </source>
</reference>
<dbReference type="SUPFAM" id="SSF52540">
    <property type="entry name" value="P-loop containing nucleoside triphosphate hydrolases"/>
    <property type="match status" value="1"/>
</dbReference>
<dbReference type="SMART" id="SM00174">
    <property type="entry name" value="RHO"/>
    <property type="match status" value="1"/>
</dbReference>
<dbReference type="Proteomes" id="UP000077315">
    <property type="component" value="Unassembled WGS sequence"/>
</dbReference>
<evidence type="ECO:0000256" key="2">
    <source>
        <dbReference type="ARBA" id="ARBA00006270"/>
    </source>
</evidence>
<keyword evidence="6" id="KW-0449">Lipoprotein</keyword>
<keyword evidence="4" id="KW-0342">GTP-binding</keyword>
<dbReference type="SMART" id="SM00175">
    <property type="entry name" value="RAB"/>
    <property type="match status" value="1"/>
</dbReference>
<dbReference type="FunFam" id="3.40.50.300:FF:000274">
    <property type="entry name" value="ras-related protein RABA5a"/>
    <property type="match status" value="1"/>
</dbReference>
<name>A0A162V610_PHYB8</name>
<dbReference type="InterPro" id="IPR005225">
    <property type="entry name" value="Small_GTP-bd"/>
</dbReference>
<evidence type="ECO:0000256" key="1">
    <source>
        <dbReference type="ARBA" id="ARBA00004635"/>
    </source>
</evidence>
<comment type="similarity">
    <text evidence="2">Belongs to the small GTPase superfamily. Rab family.</text>
</comment>
<gene>
    <name evidence="8" type="ORF">PHYBLDRAFT_154221</name>
</gene>
<evidence type="ECO:0000313" key="8">
    <source>
        <dbReference type="EMBL" id="OAD80253.1"/>
    </source>
</evidence>
<keyword evidence="5" id="KW-0472">Membrane</keyword>
<dbReference type="SMART" id="SM00176">
    <property type="entry name" value="RAN"/>
    <property type="match status" value="1"/>
</dbReference>
<dbReference type="GO" id="GO:0003924">
    <property type="term" value="F:GTPase activity"/>
    <property type="evidence" value="ECO:0007669"/>
    <property type="project" value="InterPro"/>
</dbReference>
<evidence type="ECO:0000256" key="4">
    <source>
        <dbReference type="ARBA" id="ARBA00023134"/>
    </source>
</evidence>
<dbReference type="InterPro" id="IPR001806">
    <property type="entry name" value="Small_GTPase"/>
</dbReference>
<organism evidence="8 9">
    <name type="scientific">Phycomyces blakesleeanus (strain ATCC 8743b / DSM 1359 / FGSC 10004 / NBRC 33097 / NRRL 1555)</name>
    <dbReference type="NCBI Taxonomy" id="763407"/>
    <lineage>
        <taxon>Eukaryota</taxon>
        <taxon>Fungi</taxon>
        <taxon>Fungi incertae sedis</taxon>
        <taxon>Mucoromycota</taxon>
        <taxon>Mucoromycotina</taxon>
        <taxon>Mucoromycetes</taxon>
        <taxon>Mucorales</taxon>
        <taxon>Phycomycetaceae</taxon>
        <taxon>Phycomyces</taxon>
    </lineage>
</organism>
<dbReference type="AlphaFoldDB" id="A0A162V610"/>
<accession>A0A162V610</accession>
<dbReference type="InParanoid" id="A0A162V610"/>
<sequence length="217" mass="24893">MVLIDNPAYNFDFKLVIVGDSAVGKTHLLRRFVHDKFDHSSMSTIGVDLLVKEMVVNHTWGRIQLWDTAGQERFRSATKRYYRGCVGALVVYDITKHASFENIPKWLEELQFNDTHPDLRVIMIGNKSDLDDQREVTIKEGLEFAKKHKLMFMETSALDCSNVDNAFYTLISNVHETSASQIFALSDKDVLLPQGEVIKLNSSRTRKRSFTEKRCSC</sequence>
<dbReference type="OrthoDB" id="2225549at2759"/>
<keyword evidence="7" id="KW-0636">Prenylation</keyword>
<dbReference type="Pfam" id="PF00071">
    <property type="entry name" value="Ras"/>
    <property type="match status" value="1"/>
</dbReference>
<dbReference type="STRING" id="763407.A0A162V610"/>
<dbReference type="GeneID" id="28994214"/>
<dbReference type="InterPro" id="IPR027417">
    <property type="entry name" value="P-loop_NTPase"/>
</dbReference>
<dbReference type="PROSITE" id="PS51420">
    <property type="entry name" value="RHO"/>
    <property type="match status" value="1"/>
</dbReference>
<dbReference type="Gene3D" id="3.40.50.300">
    <property type="entry name" value="P-loop containing nucleotide triphosphate hydrolases"/>
    <property type="match status" value="1"/>
</dbReference>
<evidence type="ECO:0000256" key="3">
    <source>
        <dbReference type="ARBA" id="ARBA00022741"/>
    </source>
</evidence>
<dbReference type="GO" id="GO:0016020">
    <property type="term" value="C:membrane"/>
    <property type="evidence" value="ECO:0007669"/>
    <property type="project" value="UniProtKB-SubCell"/>
</dbReference>
<keyword evidence="3" id="KW-0547">Nucleotide-binding</keyword>
<dbReference type="NCBIfam" id="TIGR00231">
    <property type="entry name" value="small_GTP"/>
    <property type="match status" value="1"/>
</dbReference>
<evidence type="ECO:0000256" key="6">
    <source>
        <dbReference type="ARBA" id="ARBA00023288"/>
    </source>
</evidence>
<dbReference type="SMART" id="SM00173">
    <property type="entry name" value="RAS"/>
    <property type="match status" value="1"/>
</dbReference>
<evidence type="ECO:0000256" key="7">
    <source>
        <dbReference type="ARBA" id="ARBA00023289"/>
    </source>
</evidence>
<dbReference type="InterPro" id="IPR050209">
    <property type="entry name" value="Rab_GTPases_membrane_traffic"/>
</dbReference>
<proteinExistence type="inferred from homology"/>
<dbReference type="GO" id="GO:0005525">
    <property type="term" value="F:GTP binding"/>
    <property type="evidence" value="ECO:0007669"/>
    <property type="project" value="UniProtKB-KW"/>
</dbReference>